<keyword evidence="15" id="KW-1185">Reference proteome</keyword>
<comment type="catalytic activity">
    <reaction evidence="11">
        <text>a ubiquinone + reduced [electron-transfer flavoprotein] = a ubiquinol + oxidized [electron-transfer flavoprotein] + H(+)</text>
        <dbReference type="Rhea" id="RHEA:24052"/>
        <dbReference type="Rhea" id="RHEA-COMP:9565"/>
        <dbReference type="Rhea" id="RHEA-COMP:9566"/>
        <dbReference type="Rhea" id="RHEA-COMP:10685"/>
        <dbReference type="Rhea" id="RHEA-COMP:10686"/>
        <dbReference type="ChEBI" id="CHEBI:15378"/>
        <dbReference type="ChEBI" id="CHEBI:16389"/>
        <dbReference type="ChEBI" id="CHEBI:17976"/>
        <dbReference type="ChEBI" id="CHEBI:57692"/>
        <dbReference type="ChEBI" id="CHEBI:58307"/>
        <dbReference type="EC" id="1.5.5.1"/>
    </reaction>
</comment>
<reference evidence="14 15" key="1">
    <citation type="journal article" date="2011" name="Int. J. Syst. Evol. Microbiol.">
        <title>Zhongshania antarctica gen. nov., sp. nov. and Zhongshania guokunii sp. nov., gammaproteobacteria respectively isolated from coastal attached (fast) ice and surface seawater of the Antarctic.</title>
        <authorList>
            <person name="Li H.J."/>
            <person name="Zhang X.Y."/>
            <person name="Chen C.X."/>
            <person name="Zhang Y.J."/>
            <person name="Gao Z.M."/>
            <person name="Yu Y."/>
            <person name="Chen X.L."/>
            <person name="Chen B."/>
            <person name="Zhang Y.Z."/>
        </authorList>
    </citation>
    <scope>NUCLEOTIDE SEQUENCE [LARGE SCALE GENOMIC DNA]</scope>
    <source>
        <strain evidence="14 15">R06B22</strain>
    </source>
</reference>
<dbReference type="Gene3D" id="3.30.9.90">
    <property type="match status" value="1"/>
</dbReference>
<dbReference type="PANTHER" id="PTHR10617:SF107">
    <property type="entry name" value="ELECTRON TRANSFER FLAVOPROTEIN-UBIQUINONE OXIDOREDUCTASE, MITOCHONDRIAL"/>
    <property type="match status" value="1"/>
</dbReference>
<evidence type="ECO:0000256" key="11">
    <source>
        <dbReference type="RuleBase" id="RU366068"/>
    </source>
</evidence>
<dbReference type="Proteomes" id="UP001557484">
    <property type="component" value="Unassembled WGS sequence"/>
</dbReference>
<proteinExistence type="predicted"/>
<name>A0ABV3TX96_9GAMM</name>
<accession>A0ABV3TX96</accession>
<dbReference type="Pfam" id="PF13450">
    <property type="entry name" value="NAD_binding_8"/>
    <property type="match status" value="1"/>
</dbReference>
<dbReference type="Pfam" id="PF05187">
    <property type="entry name" value="Fer4_ETF_QO"/>
    <property type="match status" value="1"/>
</dbReference>
<evidence type="ECO:0000259" key="13">
    <source>
        <dbReference type="Pfam" id="PF21162"/>
    </source>
</evidence>
<dbReference type="PROSITE" id="PS51257">
    <property type="entry name" value="PROKAR_LIPOPROTEIN"/>
    <property type="match status" value="1"/>
</dbReference>
<comment type="cofactor">
    <cofactor evidence="11">
        <name>[4Fe-4S] cluster</name>
        <dbReference type="ChEBI" id="CHEBI:49883"/>
    </cofactor>
    <text evidence="11">Binds 1 [4Fe-4S] cluster.</text>
</comment>
<comment type="caution">
    <text evidence="14">The sequence shown here is derived from an EMBL/GenBank/DDBJ whole genome shotgun (WGS) entry which is preliminary data.</text>
</comment>
<dbReference type="InterPro" id="IPR036188">
    <property type="entry name" value="FAD/NAD-bd_sf"/>
</dbReference>
<dbReference type="EMBL" id="JBFRYB010000001">
    <property type="protein sequence ID" value="MEX1665864.1"/>
    <property type="molecule type" value="Genomic_DNA"/>
</dbReference>
<keyword evidence="8 11" id="KW-0408">Iron</keyword>
<dbReference type="Gene3D" id="3.50.50.60">
    <property type="entry name" value="FAD/NAD(P)-binding domain"/>
    <property type="match status" value="1"/>
</dbReference>
<keyword evidence="6 11" id="KW-0249">Electron transport</keyword>
<protein>
    <recommendedName>
        <fullName evidence="11">Electron transfer flavoprotein-ubiquinone oxidoreductase</fullName>
        <shortName evidence="11">ETF-QO</shortName>
        <ecNumber evidence="11">1.5.5.1</ecNumber>
    </recommendedName>
</protein>
<evidence type="ECO:0000256" key="2">
    <source>
        <dbReference type="ARBA" id="ARBA00022448"/>
    </source>
</evidence>
<keyword evidence="4 11" id="KW-0479">Metal-binding</keyword>
<gene>
    <name evidence="14" type="ORF">AB4875_10220</name>
</gene>
<keyword evidence="7 11" id="KW-0560">Oxidoreductase</keyword>
<dbReference type="InterPro" id="IPR049398">
    <property type="entry name" value="ETF-QO/FixC_UQ-bd"/>
</dbReference>
<feature type="domain" description="ETF-QO/FixC ubiquinone-binding" evidence="13">
    <location>
        <begin position="212"/>
        <end position="306"/>
    </location>
</feature>
<evidence type="ECO:0000313" key="14">
    <source>
        <dbReference type="EMBL" id="MEX1665864.1"/>
    </source>
</evidence>
<evidence type="ECO:0000256" key="8">
    <source>
        <dbReference type="ARBA" id="ARBA00023004"/>
    </source>
</evidence>
<evidence type="ECO:0000313" key="15">
    <source>
        <dbReference type="Proteomes" id="UP001557484"/>
    </source>
</evidence>
<evidence type="ECO:0000256" key="5">
    <source>
        <dbReference type="ARBA" id="ARBA00022827"/>
    </source>
</evidence>
<keyword evidence="5 11" id="KW-0274">FAD</keyword>
<feature type="domain" description="ETF-QO/FixX C-terminal" evidence="12">
    <location>
        <begin position="447"/>
        <end position="548"/>
    </location>
</feature>
<dbReference type="SUPFAM" id="SSF51905">
    <property type="entry name" value="FAD/NAD(P)-binding domain"/>
    <property type="match status" value="1"/>
</dbReference>
<evidence type="ECO:0000259" key="12">
    <source>
        <dbReference type="Pfam" id="PF05187"/>
    </source>
</evidence>
<keyword evidence="9 11" id="KW-0411">Iron-sulfur</keyword>
<comment type="cofactor">
    <cofactor evidence="1 11">
        <name>FAD</name>
        <dbReference type="ChEBI" id="CHEBI:57692"/>
    </cofactor>
</comment>
<dbReference type="InterPro" id="IPR040156">
    <property type="entry name" value="ETF-QO"/>
</dbReference>
<dbReference type="SUPFAM" id="SSF54373">
    <property type="entry name" value="FAD-linked reductases, C-terminal domain"/>
    <property type="match status" value="1"/>
</dbReference>
<keyword evidence="3 11" id="KW-0285">Flavoprotein</keyword>
<dbReference type="Gene3D" id="3.30.70.20">
    <property type="match status" value="1"/>
</dbReference>
<comment type="function">
    <text evidence="11">Accepts electrons from ETF and reduces ubiquinone.</text>
</comment>
<dbReference type="PANTHER" id="PTHR10617">
    <property type="entry name" value="ELECTRON TRANSFER FLAVOPROTEIN-UBIQUINONE OXIDOREDUCTASE"/>
    <property type="match status" value="1"/>
</dbReference>
<evidence type="ECO:0000256" key="3">
    <source>
        <dbReference type="ARBA" id="ARBA00022630"/>
    </source>
</evidence>
<dbReference type="PRINTS" id="PR00420">
    <property type="entry name" value="RNGMNOXGNASE"/>
</dbReference>
<organism evidence="14 15">
    <name type="scientific">Zhongshania arctica</name>
    <dbReference type="NCBI Taxonomy" id="3238302"/>
    <lineage>
        <taxon>Bacteria</taxon>
        <taxon>Pseudomonadati</taxon>
        <taxon>Pseudomonadota</taxon>
        <taxon>Gammaproteobacteria</taxon>
        <taxon>Cellvibrionales</taxon>
        <taxon>Spongiibacteraceae</taxon>
        <taxon>Zhongshania</taxon>
    </lineage>
</organism>
<keyword evidence="2 11" id="KW-0813">Transport</keyword>
<evidence type="ECO:0000256" key="4">
    <source>
        <dbReference type="ARBA" id="ARBA00022723"/>
    </source>
</evidence>
<keyword evidence="10 11" id="KW-0830">Ubiquinone</keyword>
<evidence type="ECO:0000256" key="1">
    <source>
        <dbReference type="ARBA" id="ARBA00001974"/>
    </source>
</evidence>
<evidence type="ECO:0000256" key="9">
    <source>
        <dbReference type="ARBA" id="ARBA00023014"/>
    </source>
</evidence>
<dbReference type="RefSeq" id="WP_368375957.1">
    <property type="nucleotide sequence ID" value="NZ_JBFRYB010000001.1"/>
</dbReference>
<evidence type="ECO:0000256" key="6">
    <source>
        <dbReference type="ARBA" id="ARBA00022982"/>
    </source>
</evidence>
<dbReference type="Pfam" id="PF21162">
    <property type="entry name" value="ETFQO_UQ-bd"/>
    <property type="match status" value="1"/>
</dbReference>
<sequence length="551" mass="60048">MERESMEFDVLIVGAGPAGLAAACKIRQLSESTGKDISVCVVEKGSEVGAHILSGAVFEPSALNELFPDWKEKGAPLNTPVTGDDIYYMTSAEKAIKVPSFAVPKTMHNEGNYIISLGNLCRWMAEQAEGMGAEIYPGFAAADVLFHEDGSVKGVVTGDMGIAEDGSHKDSYMLGMELHAKYTLFAEGCRGHLGKRLMEKFDLNAGKDPQHYGLGIKELWKIDPAKHEEGKVIHATGWPLAENGALGGSFLYHIEDNQVSIGLITDLCYDNPYLSPFEEFQRFKKHPTIAQYLEGGERISYGARAIAKGGLQSLPKMTFPGGLLIGCDAGTLNFAKIKGSHTAMKSGMIAAEVVHKAITENQATGAELSEYTTAFESSSLFKELNEQRNFGPAQHKWGNLIGSAYAFIDINIFGGKLPWTLGDDHPDHAQMKLAADSKEITYPKPDNKLSFDRLTSVFLSNTNHAEDQPCHLTLKDPELPIRDNLPKYAEPAQRYCPAGVYEVIEDAAGTPKFQINGQNCVHCKTCDIKDPAQNIVWITPEGLGGPNYPNM</sequence>
<evidence type="ECO:0000256" key="10">
    <source>
        <dbReference type="ARBA" id="ARBA00023075"/>
    </source>
</evidence>
<dbReference type="EC" id="1.5.5.1" evidence="11"/>
<dbReference type="SUPFAM" id="SSF54862">
    <property type="entry name" value="4Fe-4S ferredoxins"/>
    <property type="match status" value="1"/>
</dbReference>
<evidence type="ECO:0000256" key="7">
    <source>
        <dbReference type="ARBA" id="ARBA00023002"/>
    </source>
</evidence>
<dbReference type="InterPro" id="IPR007859">
    <property type="entry name" value="ETF-QO/FixX_C"/>
</dbReference>